<organism evidence="4 5">
    <name type="scientific">Scopulibacillus darangshiensis</name>
    <dbReference type="NCBI Taxonomy" id="442528"/>
    <lineage>
        <taxon>Bacteria</taxon>
        <taxon>Bacillati</taxon>
        <taxon>Bacillota</taxon>
        <taxon>Bacilli</taxon>
        <taxon>Bacillales</taxon>
        <taxon>Sporolactobacillaceae</taxon>
        <taxon>Scopulibacillus</taxon>
    </lineage>
</organism>
<feature type="active site" description="Charge relay system" evidence="2">
    <location>
        <position position="192"/>
    </location>
</feature>
<feature type="active site" description="Nucleophile" evidence="2">
    <location>
        <position position="93"/>
    </location>
</feature>
<dbReference type="Gene3D" id="3.40.50.1820">
    <property type="entry name" value="alpha/beta hydrolase"/>
    <property type="match status" value="1"/>
</dbReference>
<accession>A0A4R2NJL8</accession>
<comment type="caution">
    <text evidence="4">The sequence shown here is derived from an EMBL/GenBank/DDBJ whole genome shotgun (WGS) entry which is preliminary data.</text>
</comment>
<evidence type="ECO:0000313" key="5">
    <source>
        <dbReference type="Proteomes" id="UP000295416"/>
    </source>
</evidence>
<dbReference type="InterPro" id="IPR012354">
    <property type="entry name" value="Esterase_lipase"/>
</dbReference>
<evidence type="ECO:0000259" key="3">
    <source>
        <dbReference type="Pfam" id="PF12146"/>
    </source>
</evidence>
<keyword evidence="5" id="KW-1185">Reference proteome</keyword>
<feature type="domain" description="Serine aminopeptidase S33" evidence="3">
    <location>
        <begin position="15"/>
        <end position="229"/>
    </location>
</feature>
<reference evidence="4 5" key="1">
    <citation type="submission" date="2019-03" db="EMBL/GenBank/DDBJ databases">
        <title>Genomic Encyclopedia of Type Strains, Phase IV (KMG-IV): sequencing the most valuable type-strain genomes for metagenomic binning, comparative biology and taxonomic classification.</title>
        <authorList>
            <person name="Goeker M."/>
        </authorList>
    </citation>
    <scope>NUCLEOTIDE SEQUENCE [LARGE SCALE GENOMIC DNA]</scope>
    <source>
        <strain evidence="4 5">DSM 19377</strain>
    </source>
</reference>
<name>A0A4R2NJL8_9BACL</name>
<gene>
    <name evidence="4" type="ORF">EV207_14229</name>
</gene>
<dbReference type="InterPro" id="IPR022742">
    <property type="entry name" value="Hydrolase_4"/>
</dbReference>
<dbReference type="Pfam" id="PF12146">
    <property type="entry name" value="Hydrolase_4"/>
    <property type="match status" value="1"/>
</dbReference>
<evidence type="ECO:0000256" key="2">
    <source>
        <dbReference type="PIRSR" id="PIRSR017388-1"/>
    </source>
</evidence>
<dbReference type="GO" id="GO:0052689">
    <property type="term" value="F:carboxylic ester hydrolase activity"/>
    <property type="evidence" value="ECO:0007669"/>
    <property type="project" value="InterPro"/>
</dbReference>
<dbReference type="PANTHER" id="PTHR43798">
    <property type="entry name" value="MONOACYLGLYCEROL LIPASE"/>
    <property type="match status" value="1"/>
</dbReference>
<dbReference type="AlphaFoldDB" id="A0A4R2NJL8"/>
<evidence type="ECO:0000256" key="1">
    <source>
        <dbReference type="ARBA" id="ARBA00022801"/>
    </source>
</evidence>
<evidence type="ECO:0000313" key="4">
    <source>
        <dbReference type="EMBL" id="TCP21508.1"/>
    </source>
</evidence>
<feature type="active site" description="Charge relay system" evidence="2">
    <location>
        <position position="222"/>
    </location>
</feature>
<dbReference type="OrthoDB" id="9800213at2"/>
<dbReference type="RefSeq" id="WP_132747767.1">
    <property type="nucleotide sequence ID" value="NZ_SLXK01000042.1"/>
</dbReference>
<dbReference type="SUPFAM" id="SSF53474">
    <property type="entry name" value="alpha/beta-Hydrolases"/>
    <property type="match status" value="1"/>
</dbReference>
<dbReference type="InterPro" id="IPR050266">
    <property type="entry name" value="AB_hydrolase_sf"/>
</dbReference>
<dbReference type="PANTHER" id="PTHR43798:SF31">
    <property type="entry name" value="AB HYDROLASE SUPERFAMILY PROTEIN YCLE"/>
    <property type="match status" value="1"/>
</dbReference>
<dbReference type="Proteomes" id="UP000295416">
    <property type="component" value="Unassembled WGS sequence"/>
</dbReference>
<proteinExistence type="predicted"/>
<dbReference type="PIRSF" id="PIRSF017388">
    <property type="entry name" value="Esterase_lipase"/>
    <property type="match status" value="1"/>
</dbReference>
<sequence>MKVVAPKPFMYKAGEKAVLLLHGFTGNTADVRKLGRYLQKGGYTCYGPVYAGHGLDPAKLKETSPADWWQSALDGYNHLIKEGYNQIAVVGVSLGAEFSLRLGATYPVKAIVSMSAPVKGKSSEKLYERVLDYAYNIKKMQGIKAPQIEHEMEAFREEPMESLEDLRSMIDDIRELVPKIEVPIFVMVGAKDDELYRESALYIHHHVRSKNKQFKTYENSGHIITLDQDAEKVYNDVLQFFESLSWS</sequence>
<keyword evidence="1" id="KW-0378">Hydrolase</keyword>
<dbReference type="GO" id="GO:0016020">
    <property type="term" value="C:membrane"/>
    <property type="evidence" value="ECO:0007669"/>
    <property type="project" value="TreeGrafter"/>
</dbReference>
<dbReference type="InterPro" id="IPR029058">
    <property type="entry name" value="AB_hydrolase_fold"/>
</dbReference>
<dbReference type="EMBL" id="SLXK01000042">
    <property type="protein sequence ID" value="TCP21508.1"/>
    <property type="molecule type" value="Genomic_DNA"/>
</dbReference>
<protein>
    <submittedName>
        <fullName evidence="4">Carboxylesterase</fullName>
    </submittedName>
</protein>